<dbReference type="PANTHER" id="PTHR35007:SF2">
    <property type="entry name" value="PILUS ASSEMBLE PROTEIN"/>
    <property type="match status" value="1"/>
</dbReference>
<evidence type="ECO:0000256" key="2">
    <source>
        <dbReference type="ARBA" id="ARBA00022475"/>
    </source>
</evidence>
<feature type="transmembrane region" description="Helical" evidence="6">
    <location>
        <begin position="110"/>
        <end position="132"/>
    </location>
</feature>
<keyword evidence="4 6" id="KW-1133">Transmembrane helix</keyword>
<dbReference type="Pfam" id="PF00482">
    <property type="entry name" value="T2SSF"/>
    <property type="match status" value="1"/>
</dbReference>
<dbReference type="InterPro" id="IPR018076">
    <property type="entry name" value="T2SS_GspF_dom"/>
</dbReference>
<evidence type="ECO:0000256" key="4">
    <source>
        <dbReference type="ARBA" id="ARBA00022989"/>
    </source>
</evidence>
<dbReference type="RefSeq" id="WP_030032177.1">
    <property type="nucleotide sequence ID" value="NZ_BA000059.1"/>
</dbReference>
<dbReference type="PANTHER" id="PTHR35007">
    <property type="entry name" value="INTEGRAL MEMBRANE PROTEIN-RELATED"/>
    <property type="match status" value="1"/>
</dbReference>
<dbReference type="EMBL" id="BA000059">
    <property type="protein sequence ID" value="BAO05054.1"/>
    <property type="molecule type" value="Genomic_DNA"/>
</dbReference>
<keyword evidence="3 6" id="KW-0812">Transmembrane</keyword>
<comment type="subcellular location">
    <subcellularLocation>
        <location evidence="1">Cell membrane</location>
        <topology evidence="1">Multi-pass membrane protein</topology>
    </subcellularLocation>
</comment>
<evidence type="ECO:0000313" key="8">
    <source>
        <dbReference type="EMBL" id="BAO05054.1"/>
    </source>
</evidence>
<evidence type="ECO:0000256" key="5">
    <source>
        <dbReference type="ARBA" id="ARBA00023136"/>
    </source>
</evidence>
<feature type="domain" description="Type II secretion system protein GspF" evidence="7">
    <location>
        <begin position="112"/>
        <end position="237"/>
    </location>
</feature>
<feature type="transmembrane region" description="Helical" evidence="6">
    <location>
        <begin position="220"/>
        <end position="241"/>
    </location>
</feature>
<feature type="transmembrane region" description="Helical" evidence="6">
    <location>
        <begin position="48"/>
        <end position="67"/>
    </location>
</feature>
<protein>
    <submittedName>
        <fullName evidence="8">Type II secretion system protein F</fullName>
    </submittedName>
</protein>
<evidence type="ECO:0000259" key="7">
    <source>
        <dbReference type="Pfam" id="PF00482"/>
    </source>
</evidence>
<reference evidence="8" key="1">
    <citation type="submission" date="2013-10" db="EMBL/GenBank/DDBJ databases">
        <title>Draft genome sequence of Clostridium botulinum type B strain Osaka05.</title>
        <authorList>
            <person name="Sakaguchi Y."/>
            <person name="Hosomi K."/>
            <person name="Uchiyama J."/>
            <person name="Ogura Y."/>
            <person name="Sakaguchi M."/>
            <person name="Kohda T."/>
            <person name="Mukamoto M."/>
            <person name="Misawa N."/>
            <person name="Matsuzaki S."/>
            <person name="Hayashi T."/>
            <person name="Kozaki S."/>
        </authorList>
    </citation>
    <scope>NUCLEOTIDE SEQUENCE</scope>
    <source>
        <strain evidence="8">Osaka05</strain>
    </source>
</reference>
<accession>A0A060N9R2</accession>
<dbReference type="AlphaFoldDB" id="A0A060N9R2"/>
<sequence length="250" mass="28655">MKIKNPFLKDKIIKKVIKEDKFDKISREMHAIEKLNIFGIEVTSVSELFSFIAIVWGILSVILLLALLNKSNLKALIILLIGTNILLYAKIKDPIDKYKESFLKDNELPAVLETLIQGLQIGMPVYSILLYISNNKKGNTADLINLCVTKVNSGMDINKALREVAEKSLNDYFLRMALIIEKTDRSVINLDKQLEYLQQDMEEERINIKTEHADKLDNALFFPMLIGYFIPLIIMILVPLLRQMTKLQGM</sequence>
<dbReference type="GO" id="GO:0005886">
    <property type="term" value="C:plasma membrane"/>
    <property type="evidence" value="ECO:0007669"/>
    <property type="project" value="UniProtKB-SubCell"/>
</dbReference>
<evidence type="ECO:0000256" key="6">
    <source>
        <dbReference type="SAM" id="Phobius"/>
    </source>
</evidence>
<evidence type="ECO:0000256" key="3">
    <source>
        <dbReference type="ARBA" id="ARBA00022692"/>
    </source>
</evidence>
<keyword evidence="5 6" id="KW-0472">Membrane</keyword>
<organism evidence="8">
    <name type="scientific">Clostridium botulinum B str. Osaka05</name>
    <dbReference type="NCBI Taxonomy" id="1407017"/>
    <lineage>
        <taxon>Bacteria</taxon>
        <taxon>Bacillati</taxon>
        <taxon>Bacillota</taxon>
        <taxon>Clostridia</taxon>
        <taxon>Eubacteriales</taxon>
        <taxon>Clostridiaceae</taxon>
        <taxon>Clostridium</taxon>
    </lineage>
</organism>
<evidence type="ECO:0000256" key="1">
    <source>
        <dbReference type="ARBA" id="ARBA00004651"/>
    </source>
</evidence>
<proteinExistence type="predicted"/>
<dbReference type="HOGENOM" id="CLU_1110385_0_0_9"/>
<dbReference type="Proteomes" id="UP000054164">
    <property type="component" value="Unassembled WGS sequence"/>
</dbReference>
<name>A0A060N9R2_CLOBO</name>
<feature type="transmembrane region" description="Helical" evidence="6">
    <location>
        <begin position="73"/>
        <end position="89"/>
    </location>
</feature>
<keyword evidence="2" id="KW-1003">Cell membrane</keyword>
<gene>
    <name evidence="8" type="ORF">CBO05P2_029</name>
</gene>